<protein>
    <submittedName>
        <fullName evidence="9">Putative multidrug resistance protein EmrK</fullName>
    </submittedName>
</protein>
<evidence type="ECO:0000256" key="4">
    <source>
        <dbReference type="ARBA" id="ARBA00022989"/>
    </source>
</evidence>
<dbReference type="GO" id="GO:0016020">
    <property type="term" value="C:membrane"/>
    <property type="evidence" value="ECO:0007669"/>
    <property type="project" value="UniProtKB-SubCell"/>
</dbReference>
<evidence type="ECO:0000256" key="6">
    <source>
        <dbReference type="SAM" id="Phobius"/>
    </source>
</evidence>
<dbReference type="InterPro" id="IPR058625">
    <property type="entry name" value="MdtA-like_BSH"/>
</dbReference>
<proteinExistence type="inferred from homology"/>
<dbReference type="InterPro" id="IPR058636">
    <property type="entry name" value="Beta-barrel_YknX"/>
</dbReference>
<dbReference type="PANTHER" id="PTHR30386:SF26">
    <property type="entry name" value="TRANSPORT PROTEIN COMB"/>
    <property type="match status" value="1"/>
</dbReference>
<dbReference type="Gene3D" id="2.40.30.170">
    <property type="match status" value="1"/>
</dbReference>
<reference evidence="9 10" key="1">
    <citation type="journal article" date="2015" name="Biotechnol. Bioeng.">
        <title>Genome sequence and phenotypic characterization of Caulobacter segnis.</title>
        <authorList>
            <person name="Patel S."/>
            <person name="Fletcher B."/>
            <person name="Scott D.C."/>
            <person name="Ely B."/>
        </authorList>
    </citation>
    <scope>NUCLEOTIDE SEQUENCE [LARGE SCALE GENOMIC DNA]</scope>
    <source>
        <strain evidence="9 10">ERI-2</strain>
    </source>
</reference>
<dbReference type="Gene3D" id="2.40.50.100">
    <property type="match status" value="1"/>
</dbReference>
<keyword evidence="5 6" id="KW-0472">Membrane</keyword>
<dbReference type="EMBL" id="LITT01000002">
    <property type="protein sequence ID" value="OAA92084.1"/>
    <property type="molecule type" value="Genomic_DNA"/>
</dbReference>
<evidence type="ECO:0000313" key="9">
    <source>
        <dbReference type="EMBL" id="OAA92084.1"/>
    </source>
</evidence>
<dbReference type="PANTHER" id="PTHR30386">
    <property type="entry name" value="MEMBRANE FUSION SUBUNIT OF EMRAB-TOLC MULTIDRUG EFFLUX PUMP"/>
    <property type="match status" value="1"/>
</dbReference>
<comment type="similarity">
    <text evidence="2">Belongs to the membrane fusion protein (MFP) (TC 8.A.1) family.</text>
</comment>
<organism evidence="9 10">
    <name type="scientific">Clostridium ljungdahlii</name>
    <dbReference type="NCBI Taxonomy" id="1538"/>
    <lineage>
        <taxon>Bacteria</taxon>
        <taxon>Bacillati</taxon>
        <taxon>Bacillota</taxon>
        <taxon>Clostridia</taxon>
        <taxon>Eubacteriales</taxon>
        <taxon>Clostridiaceae</taxon>
        <taxon>Clostridium</taxon>
    </lineage>
</organism>
<dbReference type="RefSeq" id="WP_063553828.1">
    <property type="nucleotide sequence ID" value="NZ_LITT01000002.1"/>
</dbReference>
<evidence type="ECO:0000313" key="10">
    <source>
        <dbReference type="Proteomes" id="UP000077407"/>
    </source>
</evidence>
<accession>A0A166SEM0</accession>
<comment type="caution">
    <text evidence="9">The sequence shown here is derived from an EMBL/GenBank/DDBJ whole genome shotgun (WGS) entry which is preliminary data.</text>
</comment>
<dbReference type="AlphaFoldDB" id="A0A166SEM0"/>
<keyword evidence="4 6" id="KW-1133">Transmembrane helix</keyword>
<dbReference type="Proteomes" id="UP000077407">
    <property type="component" value="Unassembled WGS sequence"/>
</dbReference>
<evidence type="ECO:0000256" key="5">
    <source>
        <dbReference type="ARBA" id="ARBA00023136"/>
    </source>
</evidence>
<dbReference type="OrthoDB" id="1725043at2"/>
<gene>
    <name evidence="9" type="primary">emrK_2</name>
    <name evidence="9" type="ORF">WY13_00171</name>
</gene>
<comment type="subcellular location">
    <subcellularLocation>
        <location evidence="1">Membrane</location>
        <topology evidence="1">Single-pass membrane protein</topology>
    </subcellularLocation>
</comment>
<evidence type="ECO:0000259" key="8">
    <source>
        <dbReference type="Pfam" id="PF25990"/>
    </source>
</evidence>
<dbReference type="PATRIC" id="fig|1538.10.peg.653"/>
<evidence type="ECO:0000259" key="7">
    <source>
        <dbReference type="Pfam" id="PF25917"/>
    </source>
</evidence>
<sequence>MKLGIVINTVKNRKKLIIGILAAVLIMFIGWVSYYVYEHVYYVATDDAKVTADVIKVGSQIQGKVLQFNVNEGDLVSKDEILARQDMGNLPDSSIDQSLIKSPIDGIVVKKEADAGEVLSPGKTAALLVDSENFYVTAKIDETKIRRLKIGQPVQITIDEYGSQKFQGKIKSIGEMTEDALNPTAYSTDRKHNRKVEKVPVKIVFDNSKKLKNQLTMGTNASVKICVVNENTKSK</sequence>
<dbReference type="InterPro" id="IPR050739">
    <property type="entry name" value="MFP"/>
</dbReference>
<feature type="transmembrane region" description="Helical" evidence="6">
    <location>
        <begin position="16"/>
        <end position="37"/>
    </location>
</feature>
<keyword evidence="3 6" id="KW-0812">Transmembrane</keyword>
<dbReference type="Pfam" id="PF25917">
    <property type="entry name" value="BSH_RND"/>
    <property type="match status" value="1"/>
</dbReference>
<dbReference type="SUPFAM" id="SSF111369">
    <property type="entry name" value="HlyD-like secretion proteins"/>
    <property type="match status" value="1"/>
</dbReference>
<evidence type="ECO:0000256" key="1">
    <source>
        <dbReference type="ARBA" id="ARBA00004167"/>
    </source>
</evidence>
<feature type="domain" description="YknX-like beta-barrel" evidence="8">
    <location>
        <begin position="135"/>
        <end position="213"/>
    </location>
</feature>
<name>A0A166SEM0_9CLOT</name>
<dbReference type="Pfam" id="PF25990">
    <property type="entry name" value="Beta-barrel_YknX"/>
    <property type="match status" value="1"/>
</dbReference>
<evidence type="ECO:0000256" key="2">
    <source>
        <dbReference type="ARBA" id="ARBA00009477"/>
    </source>
</evidence>
<evidence type="ECO:0000256" key="3">
    <source>
        <dbReference type="ARBA" id="ARBA00022692"/>
    </source>
</evidence>
<feature type="domain" description="Multidrug resistance protein MdtA-like barrel-sandwich hybrid" evidence="7">
    <location>
        <begin position="54"/>
        <end position="130"/>
    </location>
</feature>